<dbReference type="UniPathway" id="UPA00061">
    <property type="reaction ID" value="UER00516"/>
</dbReference>
<evidence type="ECO:0000256" key="1">
    <source>
        <dbReference type="ARBA" id="ARBA00005049"/>
    </source>
</evidence>
<dbReference type="GO" id="GO:0008939">
    <property type="term" value="F:nicotinate-nucleotide-dimethylbenzimidazole phosphoribosyltransferase activity"/>
    <property type="evidence" value="ECO:0007669"/>
    <property type="project" value="UniProtKB-UniRule"/>
</dbReference>
<sequence length="348" mass="36491">MNDAWWSRPCAAADADAACAARARQGRLTKPPGSLGKLEDIAVWWAARQGTERPGVERVWISVFAADHGVAEEGVSAFPQAVTGEMLRNFATGGAAIAVLARHLGARLDVVNLGTVNDPGELPDVHRAVIAPTTANFCEAPAMTREQLREAMQVGADRVALALDHDADLFIGGEMGIGNTTAATALSCALLDEAPEALAGSGTGLDDAGIARKCGVVRRALARQADADGAVDYLQRLGGFEIAALAGAYIAAAQARLPVLVDGFITTAAALTAVRLNEGVRDWLCFSHRSHERGHQRLLDALHAQPLLDLDMRLGEASGAAVAVPLLRMACALHREMATFEQAGVSRA</sequence>
<dbReference type="PANTHER" id="PTHR43463:SF1">
    <property type="entry name" value="NICOTINATE-NUCLEOTIDE--DIMETHYLBENZIMIDAZOLE PHOSPHORIBOSYLTRANSFERASE"/>
    <property type="match status" value="1"/>
</dbReference>
<dbReference type="Gene3D" id="3.40.50.10210">
    <property type="match status" value="1"/>
</dbReference>
<evidence type="ECO:0000313" key="11">
    <source>
        <dbReference type="EMBL" id="RDY68945.1"/>
    </source>
</evidence>
<dbReference type="InterPro" id="IPR036087">
    <property type="entry name" value="Nict_dMeBzImd_PRibTrfase_sf"/>
</dbReference>
<dbReference type="AlphaFoldDB" id="A0A3D8VHW9"/>
<proteinExistence type="inferred from homology"/>
<dbReference type="InterPro" id="IPR003200">
    <property type="entry name" value="Nict_dMeBzImd_PRibTrfase"/>
</dbReference>
<comment type="pathway">
    <text evidence="1 10">Nucleoside biosynthesis; alpha-ribazole biosynthesis; alpha-ribazole from 5,6-dimethylbenzimidazole: step 1/2.</text>
</comment>
<evidence type="ECO:0000313" key="12">
    <source>
        <dbReference type="Proteomes" id="UP000256829"/>
    </source>
</evidence>
<dbReference type="SUPFAM" id="SSF52733">
    <property type="entry name" value="Nicotinate mononucleotide:5,6-dimethylbenzimidazole phosphoribosyltransferase (CobT)"/>
    <property type="match status" value="1"/>
</dbReference>
<keyword evidence="6 10" id="KW-0328">Glycosyltransferase</keyword>
<comment type="similarity">
    <text evidence="2 10">Belongs to the CobT family.</text>
</comment>
<dbReference type="PANTHER" id="PTHR43463">
    <property type="entry name" value="NICOTINATE-NUCLEOTIDE--DIMETHYLBENZIMIDAZOLE PHOSPHORIBOSYLTRANSFERASE"/>
    <property type="match status" value="1"/>
</dbReference>
<comment type="function">
    <text evidence="10">Catalyzes the synthesis of alpha-ribazole-5'-phosphate from nicotinate mononucleotide (NAMN) and 5,6-dimethylbenzimidazole (DMB).</text>
</comment>
<keyword evidence="7 10" id="KW-0808">Transferase</keyword>
<evidence type="ECO:0000256" key="7">
    <source>
        <dbReference type="ARBA" id="ARBA00022679"/>
    </source>
</evidence>
<reference evidence="11 12" key="1">
    <citation type="submission" date="2018-08" db="EMBL/GenBank/DDBJ databases">
        <title>Lysobacter soli KCTC 22011, whole genome shotgun sequence.</title>
        <authorList>
            <person name="Zhang X."/>
            <person name="Feng G."/>
            <person name="Zhu H."/>
        </authorList>
    </citation>
    <scope>NUCLEOTIDE SEQUENCE [LARGE SCALE GENOMIC DNA]</scope>
    <source>
        <strain evidence="11 12">KCTC 22011</strain>
    </source>
</reference>
<comment type="catalytic activity">
    <reaction evidence="9 10">
        <text>5,6-dimethylbenzimidazole + nicotinate beta-D-ribonucleotide = alpha-ribazole 5'-phosphate + nicotinate + H(+)</text>
        <dbReference type="Rhea" id="RHEA:11196"/>
        <dbReference type="ChEBI" id="CHEBI:15378"/>
        <dbReference type="ChEBI" id="CHEBI:15890"/>
        <dbReference type="ChEBI" id="CHEBI:32544"/>
        <dbReference type="ChEBI" id="CHEBI:57502"/>
        <dbReference type="ChEBI" id="CHEBI:57918"/>
        <dbReference type="EC" id="2.4.2.21"/>
    </reaction>
</comment>
<evidence type="ECO:0000256" key="9">
    <source>
        <dbReference type="ARBA" id="ARBA00047340"/>
    </source>
</evidence>
<dbReference type="Pfam" id="PF02277">
    <property type="entry name" value="DBI_PRT"/>
    <property type="match status" value="1"/>
</dbReference>
<evidence type="ECO:0000256" key="2">
    <source>
        <dbReference type="ARBA" id="ARBA00007110"/>
    </source>
</evidence>
<evidence type="ECO:0000256" key="8">
    <source>
        <dbReference type="ARBA" id="ARBA00030686"/>
    </source>
</evidence>
<evidence type="ECO:0000256" key="5">
    <source>
        <dbReference type="ARBA" id="ARBA00022573"/>
    </source>
</evidence>
<keyword evidence="12" id="KW-1185">Reference proteome</keyword>
<evidence type="ECO:0000256" key="4">
    <source>
        <dbReference type="ARBA" id="ARBA00015486"/>
    </source>
</evidence>
<dbReference type="EMBL" id="QTJR01000002">
    <property type="protein sequence ID" value="RDY68945.1"/>
    <property type="molecule type" value="Genomic_DNA"/>
</dbReference>
<keyword evidence="5 10" id="KW-0169">Cobalamin biosynthesis</keyword>
<dbReference type="EC" id="2.4.2.21" evidence="3 10"/>
<feature type="active site" description="Proton acceptor" evidence="10">
    <location>
        <position position="316"/>
    </location>
</feature>
<name>A0A3D8VHW9_9GAMM</name>
<gene>
    <name evidence="10 11" type="primary">cobT</name>
    <name evidence="11" type="ORF">DX912_05515</name>
</gene>
<dbReference type="NCBIfam" id="NF000996">
    <property type="entry name" value="PRK00105.1"/>
    <property type="match status" value="1"/>
</dbReference>
<dbReference type="Gene3D" id="1.10.1610.10">
    <property type="match status" value="1"/>
</dbReference>
<evidence type="ECO:0000256" key="3">
    <source>
        <dbReference type="ARBA" id="ARBA00011991"/>
    </source>
</evidence>
<organism evidence="11 12">
    <name type="scientific">Lysobacter soli</name>
    <dbReference type="NCBI Taxonomy" id="453783"/>
    <lineage>
        <taxon>Bacteria</taxon>
        <taxon>Pseudomonadati</taxon>
        <taxon>Pseudomonadota</taxon>
        <taxon>Gammaproteobacteria</taxon>
        <taxon>Lysobacterales</taxon>
        <taxon>Lysobacteraceae</taxon>
        <taxon>Lysobacter</taxon>
    </lineage>
</organism>
<dbReference type="GO" id="GO:0009236">
    <property type="term" value="P:cobalamin biosynthetic process"/>
    <property type="evidence" value="ECO:0007669"/>
    <property type="project" value="UniProtKB-UniRule"/>
</dbReference>
<dbReference type="InterPro" id="IPR017846">
    <property type="entry name" value="Nict_dMeBzImd_PRibTrfase_bact"/>
</dbReference>
<dbReference type="HAMAP" id="MF_00230">
    <property type="entry name" value="CobT"/>
    <property type="match status" value="1"/>
</dbReference>
<comment type="caution">
    <text evidence="11">The sequence shown here is derived from an EMBL/GenBank/DDBJ whole genome shotgun (WGS) entry which is preliminary data.</text>
</comment>
<dbReference type="RefSeq" id="WP_115841460.1">
    <property type="nucleotide sequence ID" value="NZ_QTJR01000002.1"/>
</dbReference>
<evidence type="ECO:0000256" key="10">
    <source>
        <dbReference type="HAMAP-Rule" id="MF_00230"/>
    </source>
</evidence>
<dbReference type="FunFam" id="3.40.50.10210:FF:000001">
    <property type="entry name" value="Nicotinate-nucleotide--dimethylbenzimidazole phosphoribosyltransferase"/>
    <property type="match status" value="1"/>
</dbReference>
<protein>
    <recommendedName>
        <fullName evidence="4 10">Nicotinate-nucleotide--dimethylbenzimidazole phosphoribosyltransferase</fullName>
        <shortName evidence="10">NN:DBI PRT</shortName>
        <ecNumber evidence="3 10">2.4.2.21</ecNumber>
    </recommendedName>
    <alternativeName>
        <fullName evidence="8 10">N(1)-alpha-phosphoribosyltransferase</fullName>
    </alternativeName>
</protein>
<accession>A0A3D8VHW9</accession>
<dbReference type="InterPro" id="IPR023195">
    <property type="entry name" value="Nict_dMeBzImd_PRibTrfase_N"/>
</dbReference>
<evidence type="ECO:0000256" key="6">
    <source>
        <dbReference type="ARBA" id="ARBA00022676"/>
    </source>
</evidence>
<dbReference type="NCBIfam" id="TIGR03160">
    <property type="entry name" value="cobT_DBIPRT"/>
    <property type="match status" value="1"/>
</dbReference>
<dbReference type="Proteomes" id="UP000256829">
    <property type="component" value="Unassembled WGS sequence"/>
</dbReference>
<dbReference type="CDD" id="cd02439">
    <property type="entry name" value="DMB-PRT_CobT"/>
    <property type="match status" value="1"/>
</dbReference>